<feature type="domain" description="Major facilitator superfamily (MFS) profile" evidence="8">
    <location>
        <begin position="223"/>
        <end position="781"/>
    </location>
</feature>
<dbReference type="EMBL" id="JMSN01000005">
    <property type="protein sequence ID" value="KDN52949.1"/>
    <property type="molecule type" value="Genomic_DNA"/>
</dbReference>
<dbReference type="PANTHER" id="PTHR23511">
    <property type="entry name" value="SYNAPTIC VESICLE GLYCOPROTEIN 2"/>
    <property type="match status" value="1"/>
</dbReference>
<feature type="region of interest" description="Disordered" evidence="6">
    <location>
        <begin position="68"/>
        <end position="154"/>
    </location>
</feature>
<evidence type="ECO:0000256" key="1">
    <source>
        <dbReference type="ARBA" id="ARBA00004141"/>
    </source>
</evidence>
<comment type="subcellular location">
    <subcellularLocation>
        <location evidence="1">Membrane</location>
        <topology evidence="1">Multi-pass membrane protein</topology>
    </subcellularLocation>
</comment>
<dbReference type="GO" id="GO:0016020">
    <property type="term" value="C:membrane"/>
    <property type="evidence" value="ECO:0007669"/>
    <property type="project" value="UniProtKB-SubCell"/>
</dbReference>
<dbReference type="RefSeq" id="XP_013245788.1">
    <property type="nucleotide sequence ID" value="XM_013390334.1"/>
</dbReference>
<accession>A0A066WPN2</accession>
<evidence type="ECO:0000256" key="6">
    <source>
        <dbReference type="SAM" id="MobiDB-lite"/>
    </source>
</evidence>
<dbReference type="AlphaFoldDB" id="A0A066WPN2"/>
<feature type="region of interest" description="Disordered" evidence="6">
    <location>
        <begin position="457"/>
        <end position="523"/>
    </location>
</feature>
<feature type="transmembrane region" description="Helical" evidence="7">
    <location>
        <begin position="584"/>
        <end position="604"/>
    </location>
</feature>
<feature type="transmembrane region" description="Helical" evidence="7">
    <location>
        <begin position="668"/>
        <end position="688"/>
    </location>
</feature>
<name>A0A066WPN2_TILAU</name>
<keyword evidence="10" id="KW-1185">Reference proteome</keyword>
<reference evidence="9 10" key="1">
    <citation type="submission" date="2014-05" db="EMBL/GenBank/DDBJ databases">
        <title>Draft genome sequence of a rare smut relative, Tilletiaria anomala UBC 951.</title>
        <authorList>
            <consortium name="DOE Joint Genome Institute"/>
            <person name="Toome M."/>
            <person name="Kuo A."/>
            <person name="Henrissat B."/>
            <person name="Lipzen A."/>
            <person name="Tritt A."/>
            <person name="Yoshinaga Y."/>
            <person name="Zane M."/>
            <person name="Barry K."/>
            <person name="Grigoriev I.V."/>
            <person name="Spatafora J.W."/>
            <person name="Aimea M.C."/>
        </authorList>
    </citation>
    <scope>NUCLEOTIDE SEQUENCE [LARGE SCALE GENOMIC DNA]</scope>
    <source>
        <strain evidence="9 10">UBC 951</strain>
    </source>
</reference>
<evidence type="ECO:0000313" key="9">
    <source>
        <dbReference type="EMBL" id="KDN52949.1"/>
    </source>
</evidence>
<evidence type="ECO:0000256" key="2">
    <source>
        <dbReference type="ARBA" id="ARBA00022448"/>
    </source>
</evidence>
<dbReference type="PANTHER" id="PTHR23511:SF5">
    <property type="entry name" value="MAJOR FACILITATOR-TYPE TRANSPORTER HXNZ-RELATED"/>
    <property type="match status" value="1"/>
</dbReference>
<evidence type="ECO:0000259" key="8">
    <source>
        <dbReference type="PROSITE" id="PS50850"/>
    </source>
</evidence>
<feature type="transmembrane region" description="Helical" evidence="7">
    <location>
        <begin position="694"/>
        <end position="713"/>
    </location>
</feature>
<dbReference type="OMA" id="AINESMF"/>
<keyword evidence="2" id="KW-0813">Transport</keyword>
<dbReference type="InParanoid" id="A0A066WPN2"/>
<dbReference type="CDD" id="cd17316">
    <property type="entry name" value="MFS_SV2_like"/>
    <property type="match status" value="1"/>
</dbReference>
<dbReference type="Gene3D" id="1.20.1250.20">
    <property type="entry name" value="MFS general substrate transporter like domains"/>
    <property type="match status" value="1"/>
</dbReference>
<proteinExistence type="predicted"/>
<dbReference type="PROSITE" id="PS50850">
    <property type="entry name" value="MFS"/>
    <property type="match status" value="1"/>
</dbReference>
<dbReference type="GeneID" id="25263615"/>
<dbReference type="Pfam" id="PF00083">
    <property type="entry name" value="Sugar_tr"/>
    <property type="match status" value="1"/>
</dbReference>
<dbReference type="OrthoDB" id="4139357at2759"/>
<comment type="caution">
    <text evidence="9">The sequence shown here is derived from an EMBL/GenBank/DDBJ whole genome shotgun (WGS) entry which is preliminary data.</text>
</comment>
<feature type="transmembrane region" description="Helical" evidence="7">
    <location>
        <begin position="223"/>
        <end position="245"/>
    </location>
</feature>
<evidence type="ECO:0000313" key="10">
    <source>
        <dbReference type="Proteomes" id="UP000027361"/>
    </source>
</evidence>
<dbReference type="InterPro" id="IPR005828">
    <property type="entry name" value="MFS_sugar_transport-like"/>
</dbReference>
<dbReference type="HOGENOM" id="CLU_001265_52_3_1"/>
<keyword evidence="4 7" id="KW-1133">Transmembrane helix</keyword>
<keyword evidence="3 7" id="KW-0812">Transmembrane</keyword>
<organism evidence="9 10">
    <name type="scientific">Tilletiaria anomala (strain ATCC 24038 / CBS 436.72 / UBC 951)</name>
    <dbReference type="NCBI Taxonomy" id="1037660"/>
    <lineage>
        <taxon>Eukaryota</taxon>
        <taxon>Fungi</taxon>
        <taxon>Dikarya</taxon>
        <taxon>Basidiomycota</taxon>
        <taxon>Ustilaginomycotina</taxon>
        <taxon>Exobasidiomycetes</taxon>
        <taxon>Georgefischeriales</taxon>
        <taxon>Tilletiariaceae</taxon>
        <taxon>Tilletiaria</taxon>
    </lineage>
</organism>
<feature type="transmembrane region" description="Helical" evidence="7">
    <location>
        <begin position="289"/>
        <end position="309"/>
    </location>
</feature>
<dbReference type="GO" id="GO:0022857">
    <property type="term" value="F:transmembrane transporter activity"/>
    <property type="evidence" value="ECO:0007669"/>
    <property type="project" value="InterPro"/>
</dbReference>
<feature type="transmembrane region" description="Helical" evidence="7">
    <location>
        <begin position="345"/>
        <end position="369"/>
    </location>
</feature>
<dbReference type="Pfam" id="PF07690">
    <property type="entry name" value="MFS_1"/>
    <property type="match status" value="1"/>
</dbReference>
<sequence>MAGLGAGEAAALGNVDSGYVKQNKGNVHHRSGYPAPSSAMAMDVKFPANRAKSFHGISDLKGSALFEEQRQDPGSTEDAGGAVVNPWGSNTNTHGGNSTSKDFQSSSWSHPQGTEHINGDVAFESGRQGISFYGHPQGHGTKPNAKGKGKARDAPRLSLPPCCASTHTVGAGLDGHPNVSIGGLGWDALETGERWNARSLRRGETPLDRTIDQIGVGRYQKTLLLLSGLGYLADNMWLQGIAIVLPRVQDEWDVPDQWIGLLSSSTFAGMMVGALAWGSYSDSYGRKDAFNGTLFVTAIFGCLSSFATSFPMLCFLTFLLGTGVGGSMPTDGTLFLENLPKSKQYLLTALSVFFALGSVITSLLGLAIIPENSCPEDTDWNPAVQCDTQTQNQGWRWLLNGLGFVTVCFVIARLIFFKLFESPKFLVASGRHQEARVVLQQIAAFNGKPLPVSLRDVEDEQRRHAGSAQRDSRPFRGFSSLFGGDGKANSPGYDALPTEDEEHGRSEMEEATPSQSLDRPSIEAAQATTSSMHILSPAAPLPLPLSPPPAFVRRLLPANWHTGLADFWARYTHLFEPHWRRTTILVWAIWTLVSLAFTIFNVFLPKFLEARLGAGGRGNGGTPNAAPGSDGGLQSRKDVMQDYLLYALASVPGSLLGAWMIETRLGRIGSMALSTACTGVSIAIFTVVRSRGGIVLSSMLISISATTTYAAIYGYTPEVFTTDVRGTACGSASALSRLAGIVAPLAAGVLIAIDINLPLFLSIALFAVCVGCMLALPYETRRRPDADVDADADIDAAIGVQGDAEVGINAGGH</sequence>
<feature type="transmembrane region" description="Helical" evidence="7">
    <location>
        <begin position="257"/>
        <end position="277"/>
    </location>
</feature>
<feature type="compositionally biased region" description="Polar residues" evidence="6">
    <location>
        <begin position="87"/>
        <end position="112"/>
    </location>
</feature>
<dbReference type="SUPFAM" id="SSF103473">
    <property type="entry name" value="MFS general substrate transporter"/>
    <property type="match status" value="1"/>
</dbReference>
<feature type="transmembrane region" description="Helical" evidence="7">
    <location>
        <begin position="397"/>
        <end position="416"/>
    </location>
</feature>
<evidence type="ECO:0000256" key="7">
    <source>
        <dbReference type="SAM" id="Phobius"/>
    </source>
</evidence>
<dbReference type="InterPro" id="IPR036259">
    <property type="entry name" value="MFS_trans_sf"/>
</dbReference>
<dbReference type="InterPro" id="IPR020846">
    <property type="entry name" value="MFS_dom"/>
</dbReference>
<feature type="transmembrane region" description="Helical" evidence="7">
    <location>
        <begin position="643"/>
        <end position="661"/>
    </location>
</feature>
<evidence type="ECO:0000256" key="4">
    <source>
        <dbReference type="ARBA" id="ARBA00022989"/>
    </source>
</evidence>
<dbReference type="Proteomes" id="UP000027361">
    <property type="component" value="Unassembled WGS sequence"/>
</dbReference>
<protein>
    <submittedName>
        <fullName evidence="9">MFS general substrate transporter</fullName>
    </submittedName>
</protein>
<keyword evidence="5 7" id="KW-0472">Membrane</keyword>
<feature type="transmembrane region" description="Helical" evidence="7">
    <location>
        <begin position="759"/>
        <end position="776"/>
    </location>
</feature>
<evidence type="ECO:0000256" key="5">
    <source>
        <dbReference type="ARBA" id="ARBA00023136"/>
    </source>
</evidence>
<dbReference type="InterPro" id="IPR011701">
    <property type="entry name" value="MFS"/>
</dbReference>
<feature type="transmembrane region" description="Helical" evidence="7">
    <location>
        <begin position="734"/>
        <end position="753"/>
    </location>
</feature>
<evidence type="ECO:0000256" key="3">
    <source>
        <dbReference type="ARBA" id="ARBA00022692"/>
    </source>
</evidence>
<gene>
    <name evidence="9" type="ORF">K437DRAFT_253591</name>
</gene>